<dbReference type="InterPro" id="IPR027417">
    <property type="entry name" value="P-loop_NTPase"/>
</dbReference>
<dbReference type="SUPFAM" id="SSF52540">
    <property type="entry name" value="P-loop containing nucleoside triphosphate hydrolases"/>
    <property type="match status" value="2"/>
</dbReference>
<dbReference type="PROSITE" id="PS51146">
    <property type="entry name" value="KAIC"/>
    <property type="match status" value="2"/>
</dbReference>
<dbReference type="GO" id="GO:0016787">
    <property type="term" value="F:hydrolase activity"/>
    <property type="evidence" value="ECO:0007669"/>
    <property type="project" value="UniProtKB-KW"/>
</dbReference>
<protein>
    <recommendedName>
        <fullName evidence="1">non-specific serine/threonine protein kinase</fullName>
        <ecNumber evidence="1">2.7.11.1</ecNumber>
    </recommendedName>
</protein>
<evidence type="ECO:0000259" key="7">
    <source>
        <dbReference type="PROSITE" id="PS51146"/>
    </source>
</evidence>
<evidence type="ECO:0000256" key="5">
    <source>
        <dbReference type="ARBA" id="ARBA00022777"/>
    </source>
</evidence>
<dbReference type="Proteomes" id="UP000027153">
    <property type="component" value="Unassembled WGS sequence"/>
</dbReference>
<dbReference type="PANTHER" id="PTHR42926:SF1">
    <property type="entry name" value="CIRCADIAN CLOCK OSCILLATOR PROTEIN KAIC 1"/>
    <property type="match status" value="1"/>
</dbReference>
<evidence type="ECO:0000256" key="1">
    <source>
        <dbReference type="ARBA" id="ARBA00012513"/>
    </source>
</evidence>
<feature type="domain" description="KaiC" evidence="7">
    <location>
        <begin position="2"/>
        <end position="233"/>
    </location>
</feature>
<dbReference type="GO" id="GO:0004674">
    <property type="term" value="F:protein serine/threonine kinase activity"/>
    <property type="evidence" value="ECO:0007669"/>
    <property type="project" value="UniProtKB-EC"/>
</dbReference>
<dbReference type="GO" id="GO:0005524">
    <property type="term" value="F:ATP binding"/>
    <property type="evidence" value="ECO:0007669"/>
    <property type="project" value="InterPro"/>
</dbReference>
<keyword evidence="5" id="KW-0418">Kinase</keyword>
<evidence type="ECO:0000256" key="2">
    <source>
        <dbReference type="ARBA" id="ARBA00022553"/>
    </source>
</evidence>
<evidence type="ECO:0000256" key="3">
    <source>
        <dbReference type="ARBA" id="ARBA00022679"/>
    </source>
</evidence>
<dbReference type="InterPro" id="IPR051347">
    <property type="entry name" value="Circadian_clock_KaiC-rel"/>
</dbReference>
<keyword evidence="4" id="KW-0677">Repeat</keyword>
<dbReference type="AlphaFoldDB" id="A0A062V6C4"/>
<sequence>MKQVATGVNGLDNVLDGGFLRPSAVLIAGTAGTGKTTFVMQSLFNAAKNEEVCMYITALSEPIAMINNFMSKFSFYNISLLGKGNVKYVPIDINIIRKGSKAVINEMERNIELVKPDRIVIDPANVLVFGLDEESQRQFYYDFFTAMKGWNSLVLLTGEFTSDTLIKSTLSYLVDGIIYISNEPFLERSVRHVSILKMRGQDFCSGKHSCKITKDGFTIFPRLPLTDRTSILKERISTGVKGFDQMTGGGFIRGSSILISGSSGTGKTTIGTQFIMNGLLRAEPGVIVSFEEDAMQIRENYKMFGWNLKGYEDKNLLKIISPLEFDANELAIQINEIIGKINARRMLFDGTGKLYRMMPGYIQFPEYMAGIISNMKNKNVTAIYTNEASNLTGTAQITGTGISPTMDTVILLRYVEIRSEMRKAISVLKMRGSDHDKEIREIIINKEGVEIKLPFSEYSGLLSGSPVKTLPEAFVEAFKK</sequence>
<accession>A0A062V6C4</accession>
<proteinExistence type="predicted"/>
<dbReference type="OrthoDB" id="27015at2157"/>
<dbReference type="PANTHER" id="PTHR42926">
    <property type="match status" value="1"/>
</dbReference>
<dbReference type="Pfam" id="PF06745">
    <property type="entry name" value="ATPase"/>
    <property type="match status" value="2"/>
</dbReference>
<evidence type="ECO:0000313" key="9">
    <source>
        <dbReference type="Proteomes" id="UP000027153"/>
    </source>
</evidence>
<dbReference type="RefSeq" id="WP_048090173.1">
    <property type="nucleotide sequence ID" value="NZ_JMIY01000003.1"/>
</dbReference>
<dbReference type="PIRSF" id="PIRSF039117">
    <property type="entry name" value="KaiC"/>
    <property type="match status" value="1"/>
</dbReference>
<keyword evidence="3" id="KW-0808">Transferase</keyword>
<dbReference type="InterPro" id="IPR030665">
    <property type="entry name" value="KaiC"/>
</dbReference>
<reference evidence="8 9" key="1">
    <citation type="journal article" date="2013" name="Nature">
        <title>Anaerobic oxidation of methane coupled to nitrate reduction in a novel archaeal lineage.</title>
        <authorList>
            <person name="Haroon M.F."/>
            <person name="Hu S."/>
            <person name="Shi Y."/>
            <person name="Imelfort M."/>
            <person name="Keller J."/>
            <person name="Hugenholtz P."/>
            <person name="Yuan Z."/>
            <person name="Tyson G.W."/>
        </authorList>
    </citation>
    <scope>NUCLEOTIDE SEQUENCE [LARGE SCALE GENOMIC DNA]</scope>
    <source>
        <strain evidence="8 9">ANME-2d</strain>
    </source>
</reference>
<evidence type="ECO:0000256" key="4">
    <source>
        <dbReference type="ARBA" id="ARBA00022737"/>
    </source>
</evidence>
<keyword evidence="9" id="KW-1185">Reference proteome</keyword>
<organism evidence="8 9">
    <name type="scientific">Candidatus Methanoperedens nitratireducens</name>
    <dbReference type="NCBI Taxonomy" id="1392998"/>
    <lineage>
        <taxon>Archaea</taxon>
        <taxon>Methanobacteriati</taxon>
        <taxon>Methanobacteriota</taxon>
        <taxon>Stenosarchaea group</taxon>
        <taxon>Methanomicrobia</taxon>
        <taxon>Methanosarcinales</taxon>
        <taxon>ANME-2 cluster</taxon>
        <taxon>Candidatus Methanoperedentaceae</taxon>
        <taxon>Candidatus Methanoperedens</taxon>
    </lineage>
</organism>
<dbReference type="InterPro" id="IPR014774">
    <property type="entry name" value="KaiC-like_dom"/>
</dbReference>
<evidence type="ECO:0000256" key="6">
    <source>
        <dbReference type="ARBA" id="ARBA00022801"/>
    </source>
</evidence>
<comment type="caution">
    <text evidence="8">The sequence shown here is derived from an EMBL/GenBank/DDBJ whole genome shotgun (WGS) entry which is preliminary data.</text>
</comment>
<keyword evidence="6" id="KW-0378">Hydrolase</keyword>
<name>A0A062V6C4_9EURY</name>
<dbReference type="Gene3D" id="3.40.50.300">
    <property type="entry name" value="P-loop containing nucleotide triphosphate hydrolases"/>
    <property type="match status" value="2"/>
</dbReference>
<dbReference type="InterPro" id="IPR010624">
    <property type="entry name" value="KaiC_dom"/>
</dbReference>
<feature type="domain" description="KaiC" evidence="7">
    <location>
        <begin position="234"/>
        <end position="465"/>
    </location>
</feature>
<evidence type="ECO:0000313" key="8">
    <source>
        <dbReference type="EMBL" id="KCZ72138.1"/>
    </source>
</evidence>
<dbReference type="EC" id="2.7.11.1" evidence="1"/>
<keyword evidence="2" id="KW-0597">Phosphoprotein</keyword>
<gene>
    <name evidence="8" type="ORF">ANME2D_01541</name>
</gene>
<dbReference type="EMBL" id="JMIY01000003">
    <property type="protein sequence ID" value="KCZ72138.1"/>
    <property type="molecule type" value="Genomic_DNA"/>
</dbReference>